<evidence type="ECO:0000256" key="3">
    <source>
        <dbReference type="ARBA" id="ARBA00022664"/>
    </source>
</evidence>
<evidence type="ECO:0000256" key="7">
    <source>
        <dbReference type="PIRNR" id="PIRNR038038"/>
    </source>
</evidence>
<dbReference type="PANTHER" id="PTHR12794">
    <property type="entry name" value="GEMIN2"/>
    <property type="match status" value="1"/>
</dbReference>
<dbReference type="GO" id="GO:0000245">
    <property type="term" value="P:spliceosomal complex assembly"/>
    <property type="evidence" value="ECO:0007669"/>
    <property type="project" value="UniProtKB-UniRule"/>
</dbReference>
<dbReference type="GO" id="GO:0032797">
    <property type="term" value="C:SMN complex"/>
    <property type="evidence" value="ECO:0000318"/>
    <property type="project" value="GO_Central"/>
</dbReference>
<comment type="subcellular location">
    <subcellularLocation>
        <location evidence="1">Cytoplasm</location>
    </subcellularLocation>
</comment>
<evidence type="ECO:0000313" key="9">
    <source>
        <dbReference type="Proteomes" id="UP000007266"/>
    </source>
</evidence>
<dbReference type="FunCoup" id="A0A139WC39">
    <property type="interactions" value="986"/>
</dbReference>
<gene>
    <name evidence="8" type="primary">AUGUSTUS-3.0.2_34280</name>
    <name evidence="8" type="ORF">TcasGA2_TC034280</name>
</gene>
<reference evidence="8 9" key="2">
    <citation type="journal article" date="2010" name="Nucleic Acids Res.">
        <title>BeetleBase in 2010: revisions to provide comprehensive genomic information for Tribolium castaneum.</title>
        <authorList>
            <person name="Kim H.S."/>
            <person name="Murphy T."/>
            <person name="Xia J."/>
            <person name="Caragea D."/>
            <person name="Park Y."/>
            <person name="Beeman R.W."/>
            <person name="Lorenzen M.D."/>
            <person name="Butcher S."/>
            <person name="Manak J.R."/>
            <person name="Brown S.J."/>
        </authorList>
    </citation>
    <scope>GENOME REANNOTATION</scope>
    <source>
        <strain evidence="8 9">Georgia GA2</strain>
    </source>
</reference>
<dbReference type="Gene3D" id="1.20.58.1070">
    <property type="match status" value="1"/>
</dbReference>
<evidence type="ECO:0000256" key="6">
    <source>
        <dbReference type="ARBA" id="ARBA00047179"/>
    </source>
</evidence>
<dbReference type="InterPro" id="IPR035426">
    <property type="entry name" value="Gemin2/Brr1"/>
</dbReference>
<comment type="function">
    <text evidence="7">The SMN complex catalyzes the assembly of small nuclear ribonucleoproteins (snRNPs), the building blocks of the spliceosome, and thereby plays an important role in the splicing of cellular pre-mRNAs.</text>
</comment>
<dbReference type="STRING" id="7070.A0A139WC39"/>
<dbReference type="EMBL" id="KQ971371">
    <property type="protein sequence ID" value="KYB25464.1"/>
    <property type="molecule type" value="Genomic_DNA"/>
</dbReference>
<dbReference type="AlphaFoldDB" id="A0A139WC39"/>
<evidence type="ECO:0000256" key="1">
    <source>
        <dbReference type="ARBA" id="ARBA00004496"/>
    </source>
</evidence>
<keyword evidence="9" id="KW-1185">Reference proteome</keyword>
<organism evidence="8 9">
    <name type="scientific">Tribolium castaneum</name>
    <name type="common">Red flour beetle</name>
    <dbReference type="NCBI Taxonomy" id="7070"/>
    <lineage>
        <taxon>Eukaryota</taxon>
        <taxon>Metazoa</taxon>
        <taxon>Ecdysozoa</taxon>
        <taxon>Arthropoda</taxon>
        <taxon>Hexapoda</taxon>
        <taxon>Insecta</taxon>
        <taxon>Pterygota</taxon>
        <taxon>Neoptera</taxon>
        <taxon>Endopterygota</taxon>
        <taxon>Coleoptera</taxon>
        <taxon>Polyphaga</taxon>
        <taxon>Cucujiformia</taxon>
        <taxon>Tenebrionidae</taxon>
        <taxon>Tenebrionidae incertae sedis</taxon>
        <taxon>Tribolium</taxon>
    </lineage>
</organism>
<dbReference type="InterPro" id="IPR017364">
    <property type="entry name" value="GEMIN2"/>
</dbReference>
<dbReference type="GO" id="GO:0005681">
    <property type="term" value="C:spliceosomal complex"/>
    <property type="evidence" value="ECO:0007669"/>
    <property type="project" value="UniProtKB-UniRule"/>
</dbReference>
<sequence length="240" mass="27840">MSDYDESFDEDDDDCGILKQALHVEFPENFNPNKVPQTGEEYLQHVIYERRQCKTWLTADIDRSKFVNQQTLKLEVENPIKGASSLLPSKKWQTQKIDEFTSFQKFIWFKIEKESTVSSFNEEHFLEKVQSADPQFSELTAYTQAAKIRMFQIISKHISSIPKGESIGKKTGAWIYAILTLLEKPLSPDSCYTLREFAKRCLAVRANLDEPASEELYKPLNLFICIIARFYNQLDLADPF</sequence>
<evidence type="ECO:0000256" key="2">
    <source>
        <dbReference type="ARBA" id="ARBA00022490"/>
    </source>
</evidence>
<accession>A0A139WC39</accession>
<comment type="subunit">
    <text evidence="7">Part of the core SMN complex.</text>
</comment>
<dbReference type="OMA" id="AHSLIWQ"/>
<dbReference type="Proteomes" id="UP000007266">
    <property type="component" value="Linkage group 9"/>
</dbReference>
<evidence type="ECO:0000256" key="4">
    <source>
        <dbReference type="ARBA" id="ARBA00023187"/>
    </source>
</evidence>
<name>A0A139WC39_TRICA</name>
<comment type="similarity">
    <text evidence="5 7">Belongs to the gemin-2 family.</text>
</comment>
<evidence type="ECO:0000313" key="8">
    <source>
        <dbReference type="EMBL" id="KYB25464.1"/>
    </source>
</evidence>
<keyword evidence="4 7" id="KW-0508">mRNA splicing</keyword>
<dbReference type="Pfam" id="PF04938">
    <property type="entry name" value="SIP1"/>
    <property type="match status" value="1"/>
</dbReference>
<protein>
    <recommendedName>
        <fullName evidence="6 7">Gem-associated protein 2</fullName>
    </recommendedName>
</protein>
<dbReference type="OrthoDB" id="428895at2759"/>
<dbReference type="GO" id="GO:0000387">
    <property type="term" value="P:spliceosomal snRNP assembly"/>
    <property type="evidence" value="ECO:0000318"/>
    <property type="project" value="GO_Central"/>
</dbReference>
<proteinExistence type="inferred from homology"/>
<evidence type="ECO:0000256" key="5">
    <source>
        <dbReference type="ARBA" id="ARBA00025758"/>
    </source>
</evidence>
<dbReference type="PIRSF" id="PIRSF038038">
    <property type="entry name" value="SMN_Gemin2"/>
    <property type="match status" value="1"/>
</dbReference>
<reference evidence="8 9" key="1">
    <citation type="journal article" date="2008" name="Nature">
        <title>The genome of the model beetle and pest Tribolium castaneum.</title>
        <authorList>
            <consortium name="Tribolium Genome Sequencing Consortium"/>
            <person name="Richards S."/>
            <person name="Gibbs R.A."/>
            <person name="Weinstock G.M."/>
            <person name="Brown S.J."/>
            <person name="Denell R."/>
            <person name="Beeman R.W."/>
            <person name="Gibbs R."/>
            <person name="Beeman R.W."/>
            <person name="Brown S.J."/>
            <person name="Bucher G."/>
            <person name="Friedrich M."/>
            <person name="Grimmelikhuijzen C.J."/>
            <person name="Klingler M."/>
            <person name="Lorenzen M."/>
            <person name="Richards S."/>
            <person name="Roth S."/>
            <person name="Schroder R."/>
            <person name="Tautz D."/>
            <person name="Zdobnov E.M."/>
            <person name="Muzny D."/>
            <person name="Gibbs R.A."/>
            <person name="Weinstock G.M."/>
            <person name="Attaway T."/>
            <person name="Bell S."/>
            <person name="Buhay C.J."/>
            <person name="Chandrabose M.N."/>
            <person name="Chavez D."/>
            <person name="Clerk-Blankenburg K.P."/>
            <person name="Cree A."/>
            <person name="Dao M."/>
            <person name="Davis C."/>
            <person name="Chacko J."/>
            <person name="Dinh H."/>
            <person name="Dugan-Rocha S."/>
            <person name="Fowler G."/>
            <person name="Garner T.T."/>
            <person name="Garnes J."/>
            <person name="Gnirke A."/>
            <person name="Hawes A."/>
            <person name="Hernandez J."/>
            <person name="Hines S."/>
            <person name="Holder M."/>
            <person name="Hume J."/>
            <person name="Jhangiani S.N."/>
            <person name="Joshi V."/>
            <person name="Khan Z.M."/>
            <person name="Jackson L."/>
            <person name="Kovar C."/>
            <person name="Kowis A."/>
            <person name="Lee S."/>
            <person name="Lewis L.R."/>
            <person name="Margolis J."/>
            <person name="Morgan M."/>
            <person name="Nazareth L.V."/>
            <person name="Nguyen N."/>
            <person name="Okwuonu G."/>
            <person name="Parker D."/>
            <person name="Richards S."/>
            <person name="Ruiz S.J."/>
            <person name="Santibanez J."/>
            <person name="Savard J."/>
            <person name="Scherer S.E."/>
            <person name="Schneider B."/>
            <person name="Sodergren E."/>
            <person name="Tautz D."/>
            <person name="Vattahil S."/>
            <person name="Villasana D."/>
            <person name="White C.S."/>
            <person name="Wright R."/>
            <person name="Park Y."/>
            <person name="Beeman R.W."/>
            <person name="Lord J."/>
            <person name="Oppert B."/>
            <person name="Lorenzen M."/>
            <person name="Brown S."/>
            <person name="Wang L."/>
            <person name="Savard J."/>
            <person name="Tautz D."/>
            <person name="Richards S."/>
            <person name="Weinstock G."/>
            <person name="Gibbs R.A."/>
            <person name="Liu Y."/>
            <person name="Worley K."/>
            <person name="Weinstock G."/>
            <person name="Elsik C.G."/>
            <person name="Reese J.T."/>
            <person name="Elhaik E."/>
            <person name="Landan G."/>
            <person name="Graur D."/>
            <person name="Arensburger P."/>
            <person name="Atkinson P."/>
            <person name="Beeman R.W."/>
            <person name="Beidler J."/>
            <person name="Brown S.J."/>
            <person name="Demuth J.P."/>
            <person name="Drury D.W."/>
            <person name="Du Y.Z."/>
            <person name="Fujiwara H."/>
            <person name="Lorenzen M."/>
            <person name="Maselli V."/>
            <person name="Osanai M."/>
            <person name="Park Y."/>
            <person name="Robertson H.M."/>
            <person name="Tu Z."/>
            <person name="Wang J.J."/>
            <person name="Wang S."/>
            <person name="Richards S."/>
            <person name="Song H."/>
            <person name="Zhang L."/>
            <person name="Sodergren E."/>
            <person name="Werner D."/>
            <person name="Stanke M."/>
            <person name="Morgenstern B."/>
            <person name="Solovyev V."/>
            <person name="Kosarev P."/>
            <person name="Brown G."/>
            <person name="Chen H.C."/>
            <person name="Ermolaeva O."/>
            <person name="Hlavina W."/>
            <person name="Kapustin Y."/>
            <person name="Kiryutin B."/>
            <person name="Kitts P."/>
            <person name="Maglott D."/>
            <person name="Pruitt K."/>
            <person name="Sapojnikov V."/>
            <person name="Souvorov A."/>
            <person name="Mackey A.J."/>
            <person name="Waterhouse R.M."/>
            <person name="Wyder S."/>
            <person name="Zdobnov E.M."/>
            <person name="Zdobnov E.M."/>
            <person name="Wyder S."/>
            <person name="Kriventseva E.V."/>
            <person name="Kadowaki T."/>
            <person name="Bork P."/>
            <person name="Aranda M."/>
            <person name="Bao R."/>
            <person name="Beermann A."/>
            <person name="Berns N."/>
            <person name="Bolognesi R."/>
            <person name="Bonneton F."/>
            <person name="Bopp D."/>
            <person name="Brown S.J."/>
            <person name="Bucher G."/>
            <person name="Butts T."/>
            <person name="Chaumot A."/>
            <person name="Denell R.E."/>
            <person name="Ferrier D.E."/>
            <person name="Friedrich M."/>
            <person name="Gordon C.M."/>
            <person name="Jindra M."/>
            <person name="Klingler M."/>
            <person name="Lan Q."/>
            <person name="Lattorff H.M."/>
            <person name="Laudet V."/>
            <person name="von Levetsow C."/>
            <person name="Liu Z."/>
            <person name="Lutz R."/>
            <person name="Lynch J.A."/>
            <person name="da Fonseca R.N."/>
            <person name="Posnien N."/>
            <person name="Reuter R."/>
            <person name="Roth S."/>
            <person name="Savard J."/>
            <person name="Schinko J.B."/>
            <person name="Schmitt C."/>
            <person name="Schoppmeier M."/>
            <person name="Schroder R."/>
            <person name="Shippy T.D."/>
            <person name="Simonnet F."/>
            <person name="Marques-Souza H."/>
            <person name="Tautz D."/>
            <person name="Tomoyasu Y."/>
            <person name="Trauner J."/>
            <person name="Van der Zee M."/>
            <person name="Vervoort M."/>
            <person name="Wittkopp N."/>
            <person name="Wimmer E.A."/>
            <person name="Yang X."/>
            <person name="Jones A.K."/>
            <person name="Sattelle D.B."/>
            <person name="Ebert P.R."/>
            <person name="Nelson D."/>
            <person name="Scott J.G."/>
            <person name="Beeman R.W."/>
            <person name="Muthukrishnan S."/>
            <person name="Kramer K.J."/>
            <person name="Arakane Y."/>
            <person name="Beeman R.W."/>
            <person name="Zhu Q."/>
            <person name="Hogenkamp D."/>
            <person name="Dixit R."/>
            <person name="Oppert B."/>
            <person name="Jiang H."/>
            <person name="Zou Z."/>
            <person name="Marshall J."/>
            <person name="Elpidina E."/>
            <person name="Vinokurov K."/>
            <person name="Oppert C."/>
            <person name="Zou Z."/>
            <person name="Evans J."/>
            <person name="Lu Z."/>
            <person name="Zhao P."/>
            <person name="Sumathipala N."/>
            <person name="Altincicek B."/>
            <person name="Vilcinskas A."/>
            <person name="Williams M."/>
            <person name="Hultmark D."/>
            <person name="Hetru C."/>
            <person name="Jiang H."/>
            <person name="Grimmelikhuijzen C.J."/>
            <person name="Hauser F."/>
            <person name="Cazzamali G."/>
            <person name="Williamson M."/>
            <person name="Park Y."/>
            <person name="Li B."/>
            <person name="Tanaka Y."/>
            <person name="Predel R."/>
            <person name="Neupert S."/>
            <person name="Schachtner J."/>
            <person name="Verleyen P."/>
            <person name="Raible F."/>
            <person name="Bork P."/>
            <person name="Friedrich M."/>
            <person name="Walden K.K."/>
            <person name="Robertson H.M."/>
            <person name="Angeli S."/>
            <person name="Foret S."/>
            <person name="Bucher G."/>
            <person name="Schuetz S."/>
            <person name="Maleszka R."/>
            <person name="Wimmer E.A."/>
            <person name="Beeman R.W."/>
            <person name="Lorenzen M."/>
            <person name="Tomoyasu Y."/>
            <person name="Miller S.C."/>
            <person name="Grossmann D."/>
            <person name="Bucher G."/>
        </authorList>
    </citation>
    <scope>NUCLEOTIDE SEQUENCE [LARGE SCALE GENOMIC DNA]</scope>
    <source>
        <strain evidence="8 9">Georgia GA2</strain>
    </source>
</reference>
<dbReference type="PANTHER" id="PTHR12794:SF0">
    <property type="entry name" value="GEM-ASSOCIATED PROTEIN 2"/>
    <property type="match status" value="1"/>
</dbReference>
<dbReference type="KEGG" id="tca:103314720"/>
<dbReference type="GO" id="GO:0005634">
    <property type="term" value="C:nucleus"/>
    <property type="evidence" value="ECO:0000318"/>
    <property type="project" value="GO_Central"/>
</dbReference>
<keyword evidence="2 7" id="KW-0963">Cytoplasm</keyword>
<keyword evidence="3 7" id="KW-0507">mRNA processing</keyword>
<dbReference type="InParanoid" id="A0A139WC39"/>